<feature type="domain" description="Hydantoinase B/oxoprolinase" evidence="1">
    <location>
        <begin position="3"/>
        <end position="274"/>
    </location>
</feature>
<organism evidence="2">
    <name type="scientific">marine metagenome</name>
    <dbReference type="NCBI Taxonomy" id="408172"/>
    <lineage>
        <taxon>unclassified sequences</taxon>
        <taxon>metagenomes</taxon>
        <taxon>ecological metagenomes</taxon>
    </lineage>
</organism>
<evidence type="ECO:0000259" key="1">
    <source>
        <dbReference type="Pfam" id="PF02538"/>
    </source>
</evidence>
<dbReference type="EMBL" id="UINC01163820">
    <property type="protein sequence ID" value="SVD64332.1"/>
    <property type="molecule type" value="Genomic_DNA"/>
</dbReference>
<dbReference type="InterPro" id="IPR003692">
    <property type="entry name" value="Hydantoinase_B"/>
</dbReference>
<name>A0A382WZR2_9ZZZZ</name>
<gene>
    <name evidence="2" type="ORF">METZ01_LOCUS417186</name>
</gene>
<evidence type="ECO:0000313" key="2">
    <source>
        <dbReference type="EMBL" id="SVD64332.1"/>
    </source>
</evidence>
<dbReference type="PANTHER" id="PTHR11365:SF23">
    <property type="entry name" value="HYPOTHETICAL 5-OXOPROLINASE (EUROFUNG)-RELATED"/>
    <property type="match status" value="1"/>
</dbReference>
<dbReference type="PANTHER" id="PTHR11365">
    <property type="entry name" value="5-OXOPROLINASE RELATED"/>
    <property type="match status" value="1"/>
</dbReference>
<dbReference type="InterPro" id="IPR045079">
    <property type="entry name" value="Oxoprolinase-like"/>
</dbReference>
<reference evidence="2" key="1">
    <citation type="submission" date="2018-05" db="EMBL/GenBank/DDBJ databases">
        <authorList>
            <person name="Lanie J.A."/>
            <person name="Ng W.-L."/>
            <person name="Kazmierczak K.M."/>
            <person name="Andrzejewski T.M."/>
            <person name="Davidsen T.M."/>
            <person name="Wayne K.J."/>
            <person name="Tettelin H."/>
            <person name="Glass J.I."/>
            <person name="Rusch D."/>
            <person name="Podicherti R."/>
            <person name="Tsui H.-C.T."/>
            <person name="Winkler M.E."/>
        </authorList>
    </citation>
    <scope>NUCLEOTIDE SEQUENCE</scope>
</reference>
<dbReference type="Pfam" id="PF02538">
    <property type="entry name" value="Hydantoinase_B"/>
    <property type="match status" value="1"/>
</dbReference>
<dbReference type="GO" id="GO:0017168">
    <property type="term" value="F:5-oxoprolinase (ATP-hydrolyzing) activity"/>
    <property type="evidence" value="ECO:0007669"/>
    <property type="project" value="TreeGrafter"/>
</dbReference>
<dbReference type="GO" id="GO:0006749">
    <property type="term" value="P:glutathione metabolic process"/>
    <property type="evidence" value="ECO:0007669"/>
    <property type="project" value="TreeGrafter"/>
</dbReference>
<protein>
    <recommendedName>
        <fullName evidence="1">Hydantoinase B/oxoprolinase domain-containing protein</fullName>
    </recommendedName>
</protein>
<feature type="non-terminal residue" evidence="2">
    <location>
        <position position="274"/>
    </location>
</feature>
<accession>A0A382WZR2</accession>
<dbReference type="AlphaFoldDB" id="A0A382WZR2"/>
<dbReference type="GO" id="GO:0005829">
    <property type="term" value="C:cytosol"/>
    <property type="evidence" value="ECO:0007669"/>
    <property type="project" value="TreeGrafter"/>
</dbReference>
<proteinExistence type="predicted"/>
<sequence length="274" mass="29781">MLLLAKNVRGSEQVLGDLHALVSANASGAQRIVEFMDEYGMEDLEALTFVVQERAEKAMRDAVQELPDGIYKNEIWASGLGPPEPFPIKITIHGDEIEVDYEGTPPERETGASNSTLSFTVAYTCYTLKCMLTPDVPSNAGCYRMFTVKAPEGSRLNTSKPRAVYLRTHTTWYCPANILYAMANAAPDLVQAFTGFPSSQLIYGRDPNGQVYDDHLFQGGGQGASSRQDGKSGLLFPTTAADTSVELAEARAPILVLIRQYVPDSGVAGRYRGG</sequence>